<dbReference type="GO" id="GO:0005886">
    <property type="term" value="C:plasma membrane"/>
    <property type="evidence" value="ECO:0007669"/>
    <property type="project" value="UniProtKB-SubCell"/>
</dbReference>
<evidence type="ECO:0000256" key="1">
    <source>
        <dbReference type="ARBA" id="ARBA00004236"/>
    </source>
</evidence>
<dbReference type="Pfam" id="PF01390">
    <property type="entry name" value="SEA"/>
    <property type="match status" value="1"/>
</dbReference>
<dbReference type="PROSITE" id="PS00010">
    <property type="entry name" value="ASX_HYDROXYL"/>
    <property type="match status" value="1"/>
</dbReference>
<feature type="compositionally biased region" description="Low complexity" evidence="10">
    <location>
        <begin position="427"/>
        <end position="436"/>
    </location>
</feature>
<feature type="region of interest" description="Disordered" evidence="10">
    <location>
        <begin position="473"/>
        <end position="495"/>
    </location>
</feature>
<evidence type="ECO:0000259" key="12">
    <source>
        <dbReference type="PROSITE" id="PS50024"/>
    </source>
</evidence>
<feature type="compositionally biased region" description="Low complexity" evidence="10">
    <location>
        <begin position="339"/>
        <end position="366"/>
    </location>
</feature>
<dbReference type="Pfam" id="PF07645">
    <property type="entry name" value="EGF_CA"/>
    <property type="match status" value="1"/>
</dbReference>
<feature type="transmembrane region" description="Helical" evidence="11">
    <location>
        <begin position="65"/>
        <end position="87"/>
    </location>
</feature>
<dbReference type="OrthoDB" id="2015116at2759"/>
<dbReference type="InterPro" id="IPR001881">
    <property type="entry name" value="EGF-like_Ca-bd_dom"/>
</dbReference>
<evidence type="ECO:0000256" key="10">
    <source>
        <dbReference type="SAM" id="MobiDB-lite"/>
    </source>
</evidence>
<evidence type="ECO:0000259" key="13">
    <source>
        <dbReference type="PROSITE" id="PS50026"/>
    </source>
</evidence>
<protein>
    <submittedName>
        <fullName evidence="14">Uncharacterized protein</fullName>
    </submittedName>
</protein>
<dbReference type="InterPro" id="IPR000152">
    <property type="entry name" value="EGF-type_Asp/Asn_hydroxyl_site"/>
</dbReference>
<feature type="compositionally biased region" description="Pro residues" evidence="10">
    <location>
        <begin position="437"/>
        <end position="450"/>
    </location>
</feature>
<comment type="subcellular location">
    <subcellularLocation>
        <location evidence="1">Cell membrane</location>
    </subcellularLocation>
</comment>
<dbReference type="GO" id="GO:0005509">
    <property type="term" value="F:calcium ion binding"/>
    <property type="evidence" value="ECO:0007669"/>
    <property type="project" value="InterPro"/>
</dbReference>
<comment type="caution">
    <text evidence="9">Lacks conserved residue(s) required for the propagation of feature annotation.</text>
</comment>
<dbReference type="PROSITE" id="PS50026">
    <property type="entry name" value="EGF_3"/>
    <property type="match status" value="1"/>
</dbReference>
<evidence type="ECO:0000256" key="4">
    <source>
        <dbReference type="ARBA" id="ARBA00022729"/>
    </source>
</evidence>
<feature type="compositionally biased region" description="Pro residues" evidence="10">
    <location>
        <begin position="234"/>
        <end position="246"/>
    </location>
</feature>
<dbReference type="SUPFAM" id="SSF57196">
    <property type="entry name" value="EGF/Laminin"/>
    <property type="match status" value="1"/>
</dbReference>
<feature type="region of interest" description="Disordered" evidence="10">
    <location>
        <begin position="766"/>
        <end position="799"/>
    </location>
</feature>
<dbReference type="Proteomes" id="UP000198287">
    <property type="component" value="Unassembled WGS sequence"/>
</dbReference>
<dbReference type="PANTHER" id="PTHR24037">
    <property type="entry name" value="HEART DEVELOPMENT PROTEIN WITH EGF-LIKE DOMAINS 1"/>
    <property type="match status" value="1"/>
</dbReference>
<keyword evidence="7" id="KW-1015">Disulfide bond</keyword>
<dbReference type="PROSITE" id="PS01187">
    <property type="entry name" value="EGF_CA"/>
    <property type="match status" value="1"/>
</dbReference>
<evidence type="ECO:0000313" key="14">
    <source>
        <dbReference type="EMBL" id="OXA37930.1"/>
    </source>
</evidence>
<evidence type="ECO:0000256" key="7">
    <source>
        <dbReference type="ARBA" id="ARBA00023157"/>
    </source>
</evidence>
<dbReference type="AlphaFoldDB" id="A0A226CYQ7"/>
<feature type="domain" description="SEA" evidence="12">
    <location>
        <begin position="852"/>
        <end position="986"/>
    </location>
</feature>
<dbReference type="InterPro" id="IPR036364">
    <property type="entry name" value="SEA_dom_sf"/>
</dbReference>
<evidence type="ECO:0000313" key="15">
    <source>
        <dbReference type="Proteomes" id="UP000198287"/>
    </source>
</evidence>
<proteinExistence type="predicted"/>
<evidence type="ECO:0000256" key="2">
    <source>
        <dbReference type="ARBA" id="ARBA00022475"/>
    </source>
</evidence>
<evidence type="ECO:0000256" key="9">
    <source>
        <dbReference type="PROSITE-ProRule" id="PRU00076"/>
    </source>
</evidence>
<keyword evidence="15" id="KW-1185">Reference proteome</keyword>
<feature type="compositionally biased region" description="Low complexity" evidence="10">
    <location>
        <begin position="157"/>
        <end position="178"/>
    </location>
</feature>
<accession>A0A226CYQ7</accession>
<dbReference type="PANTHER" id="PTHR24037:SF11">
    <property type="entry name" value="MUCIN-2-LIKE"/>
    <property type="match status" value="1"/>
</dbReference>
<dbReference type="InterPro" id="IPR000742">
    <property type="entry name" value="EGF"/>
</dbReference>
<dbReference type="FunFam" id="2.10.25.10:FF:000038">
    <property type="entry name" value="Fibrillin 2"/>
    <property type="match status" value="1"/>
</dbReference>
<sequence>MEGDRDLNNNLLSSPSSSPLSKNNDKIPPTSPTLKISGKIKTETKTNNPPLKISSPQKVMSPKKLPVSISMPVLCSILWIFLCFIGTTNADQNQNRDQFAPQPGHSSSPSILSHAPGQIVFPSDYDDEQENPGVEHLQTIEDDGSILFTRRTGRVLTNSTQSKTNATSKSASTSSEENGSSRKASPDVQDIIDGIVKLLGGKVHNGTPPNQNSPPGGRPLTSPNPYNLFNPTKPFFPPKLPPPQTPKPTRINNRGPVLPGQQQHQNLDQQSSSFEAIPIEALSEFNLDNGSNFGPPFPISGNGGGVIQPNYPGGSGGGGGNRIEPPYKQGVPLPEMVVPQGGQYPPGSNNNNQQQQFYQPPQQNYPPGGGNYPSGNYPGGNYPPGGNFPNQNQYQKQPPTRYQIVPNTGLPPTQPSYNPFGFEHPHPNTTPASNSNNPPPSTHLLPPPVSKRPVIKFPTDGDNLEDDEAEEARFTTPKVPPQRISPTLASSVGGGESSVYPTLLLSSNKNNGLVELVTEFTESTSSSSTVESSKVTTLTTTTTTSPGTNKPIFYPNNSYRTTTTTTNPPPKSTNMSPTTSPTSSTSPDLSIHSLPTPPLRPGIVISDVPSPPRTPGGVGSVEVVTADEGHSLLGSGIGQIGDIFDVTVTAKQNYGGGGGSTISPFSPPISSEDEVLTAPKGTEQFVSIDGKRTYFNLHPNTASTALSPTRPTQTVTGTSAPPPPPPPQISGGGNIGVGSVGAPVPLLPQPPGKTLFNSGTPIRSTSLSISGGSSGGALSDKGLISKTPPNIIRRPLTRRPSVPPVRIDTCIVGDDSTCNSDAAEVCRTENGVSSCICRPGFARRRHREPCKAIYSLILSIKLDKLGDKKLNYDPDYFNPSSETYQTIEWETIHALDASLAETSLSPTYVGSKLDAIGFDGKHAVVNATVLLQENGKLAPAQLKKELQKQMIQVLTRHRNNFGKSQLWVEGPISAVSAITDVNECDDGELNDCSSKADCINTFGSFECRCFPGYGDAWEHDKRRGGRKCAGNYYGSQCDIDGEVLAVAIGASVSAVVIIGLTLACLCMWSRKWKKEEQKAALMSRTLFGGMANQALSYLGGQKTNPYQQHVTMDERLRWAQVAESNMTGNIYVQNDGGMSMPCGMGGQQLMDTPPMMARRSADTVDTTFQGGSIYYDLEPDQTEIYASRSMMHFPPPPAQFCVPMTPMGHYAQQGRGGFYS</sequence>
<dbReference type="InterPro" id="IPR049883">
    <property type="entry name" value="NOTCH1_EGF-like"/>
</dbReference>
<dbReference type="CDD" id="cd00054">
    <property type="entry name" value="EGF_CA"/>
    <property type="match status" value="1"/>
</dbReference>
<evidence type="ECO:0000256" key="5">
    <source>
        <dbReference type="ARBA" id="ARBA00022737"/>
    </source>
</evidence>
<keyword evidence="4" id="KW-0732">Signal</keyword>
<keyword evidence="11" id="KW-1133">Transmembrane helix</keyword>
<feature type="compositionally biased region" description="Low complexity" evidence="10">
    <location>
        <begin position="373"/>
        <end position="395"/>
    </location>
</feature>
<keyword evidence="11" id="KW-0812">Transmembrane</keyword>
<feature type="compositionally biased region" description="Low complexity" evidence="10">
    <location>
        <begin position="555"/>
        <end position="587"/>
    </location>
</feature>
<evidence type="ECO:0000256" key="8">
    <source>
        <dbReference type="ARBA" id="ARBA00023180"/>
    </source>
</evidence>
<feature type="region of interest" description="Disordered" evidence="10">
    <location>
        <begin position="301"/>
        <end position="451"/>
    </location>
</feature>
<gene>
    <name evidence="14" type="ORF">Fcan01_27270</name>
</gene>
<dbReference type="Gene3D" id="2.10.25.10">
    <property type="entry name" value="Laminin"/>
    <property type="match status" value="1"/>
</dbReference>
<feature type="region of interest" description="Disordered" evidence="10">
    <location>
        <begin position="537"/>
        <end position="595"/>
    </location>
</feature>
<dbReference type="InterPro" id="IPR000082">
    <property type="entry name" value="SEA_dom"/>
</dbReference>
<comment type="caution">
    <text evidence="14">The sequence shown here is derived from an EMBL/GenBank/DDBJ whole genome shotgun (WGS) entry which is preliminary data.</text>
</comment>
<dbReference type="InterPro" id="IPR018097">
    <property type="entry name" value="EGF_Ca-bd_CS"/>
</dbReference>
<feature type="compositionally biased region" description="Polar residues" evidence="10">
    <location>
        <begin position="700"/>
        <end position="719"/>
    </location>
</feature>
<organism evidence="14 15">
    <name type="scientific">Folsomia candida</name>
    <name type="common">Springtail</name>
    <dbReference type="NCBI Taxonomy" id="158441"/>
    <lineage>
        <taxon>Eukaryota</taxon>
        <taxon>Metazoa</taxon>
        <taxon>Ecdysozoa</taxon>
        <taxon>Arthropoda</taxon>
        <taxon>Hexapoda</taxon>
        <taxon>Collembola</taxon>
        <taxon>Entomobryomorpha</taxon>
        <taxon>Isotomoidea</taxon>
        <taxon>Isotomidae</taxon>
        <taxon>Proisotominae</taxon>
        <taxon>Folsomia</taxon>
    </lineage>
</organism>
<dbReference type="PROSITE" id="PS50024">
    <property type="entry name" value="SEA"/>
    <property type="match status" value="1"/>
</dbReference>
<evidence type="ECO:0000256" key="6">
    <source>
        <dbReference type="ARBA" id="ARBA00023136"/>
    </source>
</evidence>
<feature type="compositionally biased region" description="Low complexity" evidence="10">
    <location>
        <begin position="766"/>
        <end position="782"/>
    </location>
</feature>
<feature type="compositionally biased region" description="Polar residues" evidence="10">
    <location>
        <begin position="45"/>
        <end position="58"/>
    </location>
</feature>
<keyword evidence="8" id="KW-0325">Glycoprotein</keyword>
<name>A0A226CYQ7_FOLCA</name>
<keyword evidence="2" id="KW-1003">Cell membrane</keyword>
<feature type="transmembrane region" description="Helical" evidence="11">
    <location>
        <begin position="1043"/>
        <end position="1068"/>
    </location>
</feature>
<keyword evidence="5" id="KW-0677">Repeat</keyword>
<reference evidence="14 15" key="1">
    <citation type="submission" date="2015-12" db="EMBL/GenBank/DDBJ databases">
        <title>The genome of Folsomia candida.</title>
        <authorList>
            <person name="Faddeeva A."/>
            <person name="Derks M.F."/>
            <person name="Anvar Y."/>
            <person name="Smit S."/>
            <person name="Van Straalen N."/>
            <person name="Roelofs D."/>
        </authorList>
    </citation>
    <scope>NUCLEOTIDE SEQUENCE [LARGE SCALE GENOMIC DNA]</scope>
    <source>
        <strain evidence="14 15">VU population</strain>
        <tissue evidence="14">Whole body</tissue>
    </source>
</reference>
<dbReference type="SUPFAM" id="SSF82671">
    <property type="entry name" value="SEA domain"/>
    <property type="match status" value="1"/>
</dbReference>
<feature type="domain" description="EGF-like" evidence="13">
    <location>
        <begin position="980"/>
        <end position="1019"/>
    </location>
</feature>
<feature type="region of interest" description="Disordered" evidence="10">
    <location>
        <begin position="700"/>
        <end position="733"/>
    </location>
</feature>
<dbReference type="EMBL" id="LNIX01000050">
    <property type="protein sequence ID" value="OXA37930.1"/>
    <property type="molecule type" value="Genomic_DNA"/>
</dbReference>
<feature type="region of interest" description="Disordered" evidence="10">
    <location>
        <begin position="1"/>
        <end position="62"/>
    </location>
</feature>
<evidence type="ECO:0000256" key="3">
    <source>
        <dbReference type="ARBA" id="ARBA00022536"/>
    </source>
</evidence>
<feature type="region of interest" description="Disordered" evidence="10">
    <location>
        <begin position="94"/>
        <end position="267"/>
    </location>
</feature>
<dbReference type="SMART" id="SM00179">
    <property type="entry name" value="EGF_CA"/>
    <property type="match status" value="1"/>
</dbReference>
<keyword evidence="3 9" id="KW-0245">EGF-like domain</keyword>
<feature type="compositionally biased region" description="Low complexity" evidence="10">
    <location>
        <begin position="8"/>
        <end position="22"/>
    </location>
</feature>
<evidence type="ECO:0000256" key="11">
    <source>
        <dbReference type="SAM" id="Phobius"/>
    </source>
</evidence>
<keyword evidence="6 11" id="KW-0472">Membrane</keyword>